<accession>A0A200QT05</accession>
<dbReference type="STRING" id="56857.A0A200QT05"/>
<protein>
    <recommendedName>
        <fullName evidence="5">Transmembrane protein</fullName>
    </recommendedName>
</protein>
<dbReference type="PANTHER" id="PTHR34188">
    <property type="entry name" value="OS01G0299500 PROTEIN"/>
    <property type="match status" value="1"/>
</dbReference>
<dbReference type="EMBL" id="MVGT01001110">
    <property type="protein sequence ID" value="OVA13585.1"/>
    <property type="molecule type" value="Genomic_DNA"/>
</dbReference>
<dbReference type="InParanoid" id="A0A200QT05"/>
<keyword evidence="2" id="KW-0812">Transmembrane</keyword>
<dbReference type="Proteomes" id="UP000195402">
    <property type="component" value="Unassembled WGS sequence"/>
</dbReference>
<keyword evidence="2" id="KW-1133">Transmembrane helix</keyword>
<proteinExistence type="predicted"/>
<dbReference type="AlphaFoldDB" id="A0A200QT05"/>
<comment type="caution">
    <text evidence="3">The sequence shown here is derived from an EMBL/GenBank/DDBJ whole genome shotgun (WGS) entry which is preliminary data.</text>
</comment>
<dbReference type="OrthoDB" id="1899142at2759"/>
<evidence type="ECO:0000256" key="2">
    <source>
        <dbReference type="SAM" id="Phobius"/>
    </source>
</evidence>
<feature type="transmembrane region" description="Helical" evidence="2">
    <location>
        <begin position="160"/>
        <end position="180"/>
    </location>
</feature>
<evidence type="ECO:0000313" key="4">
    <source>
        <dbReference type="Proteomes" id="UP000195402"/>
    </source>
</evidence>
<keyword evidence="4" id="KW-1185">Reference proteome</keyword>
<evidence type="ECO:0000313" key="3">
    <source>
        <dbReference type="EMBL" id="OVA13585.1"/>
    </source>
</evidence>
<organism evidence="3 4">
    <name type="scientific">Macleaya cordata</name>
    <name type="common">Five-seeded plume-poppy</name>
    <name type="synonym">Bocconia cordata</name>
    <dbReference type="NCBI Taxonomy" id="56857"/>
    <lineage>
        <taxon>Eukaryota</taxon>
        <taxon>Viridiplantae</taxon>
        <taxon>Streptophyta</taxon>
        <taxon>Embryophyta</taxon>
        <taxon>Tracheophyta</taxon>
        <taxon>Spermatophyta</taxon>
        <taxon>Magnoliopsida</taxon>
        <taxon>Ranunculales</taxon>
        <taxon>Papaveraceae</taxon>
        <taxon>Papaveroideae</taxon>
        <taxon>Macleaya</taxon>
    </lineage>
</organism>
<feature type="compositionally biased region" description="Polar residues" evidence="1">
    <location>
        <begin position="224"/>
        <end position="234"/>
    </location>
</feature>
<name>A0A200QT05_MACCD</name>
<keyword evidence="2" id="KW-0472">Membrane</keyword>
<sequence>MDHMVPREREVVIDLESGGTTSEEEVIREPVSGVRKAKNLLDRVWSGFVNSDGSLIGEDGTGYSISNSAAESAELLIEKKSEGEDTVSPLVKKTEKEKRKKKNSKIPPKPPRPPRGPSLDAADQKLIREISELAMLKRARIERMKAHKKMKAAKAASSNSSLYAMVFTILFCLVIIFQGMSSRGSSHLSFQGSPQSAVAMRGRLISIQYYKNVSANATDGPGSASPSLVEQVSGSGPDEEGGRSRVAG</sequence>
<feature type="compositionally biased region" description="Pro residues" evidence="1">
    <location>
        <begin position="107"/>
        <end position="116"/>
    </location>
</feature>
<feature type="region of interest" description="Disordered" evidence="1">
    <location>
        <begin position="84"/>
        <end position="121"/>
    </location>
</feature>
<reference evidence="3 4" key="1">
    <citation type="journal article" date="2017" name="Mol. Plant">
        <title>The Genome of Medicinal Plant Macleaya cordata Provides New Insights into Benzylisoquinoline Alkaloids Metabolism.</title>
        <authorList>
            <person name="Liu X."/>
            <person name="Liu Y."/>
            <person name="Huang P."/>
            <person name="Ma Y."/>
            <person name="Qing Z."/>
            <person name="Tang Q."/>
            <person name="Cao H."/>
            <person name="Cheng P."/>
            <person name="Zheng Y."/>
            <person name="Yuan Z."/>
            <person name="Zhou Y."/>
            <person name="Liu J."/>
            <person name="Tang Z."/>
            <person name="Zhuo Y."/>
            <person name="Zhang Y."/>
            <person name="Yu L."/>
            <person name="Huang J."/>
            <person name="Yang P."/>
            <person name="Peng Q."/>
            <person name="Zhang J."/>
            <person name="Jiang W."/>
            <person name="Zhang Z."/>
            <person name="Lin K."/>
            <person name="Ro D.K."/>
            <person name="Chen X."/>
            <person name="Xiong X."/>
            <person name="Shang Y."/>
            <person name="Huang S."/>
            <person name="Zeng J."/>
        </authorList>
    </citation>
    <scope>NUCLEOTIDE SEQUENCE [LARGE SCALE GENOMIC DNA]</scope>
    <source>
        <strain evidence="4">cv. BLH2017</strain>
        <tissue evidence="3">Root</tissue>
    </source>
</reference>
<feature type="region of interest" description="Disordered" evidence="1">
    <location>
        <begin position="218"/>
        <end position="248"/>
    </location>
</feature>
<evidence type="ECO:0000256" key="1">
    <source>
        <dbReference type="SAM" id="MobiDB-lite"/>
    </source>
</evidence>
<dbReference type="OMA" id="WAFIITI"/>
<evidence type="ECO:0008006" key="5">
    <source>
        <dbReference type="Google" id="ProtNLM"/>
    </source>
</evidence>
<dbReference type="PANTHER" id="PTHR34188:SF5">
    <property type="entry name" value="OS05G0131900 PROTEIN"/>
    <property type="match status" value="1"/>
</dbReference>
<gene>
    <name evidence="3" type="ORF">BVC80_379g120</name>
</gene>